<keyword evidence="2" id="KW-1133">Transmembrane helix</keyword>
<proteinExistence type="predicted"/>
<protein>
    <submittedName>
        <fullName evidence="3">Predicted protein</fullName>
    </submittedName>
</protein>
<organism evidence="4">
    <name type="scientific">Naegleria gruberi</name>
    <name type="common">Amoeba</name>
    <dbReference type="NCBI Taxonomy" id="5762"/>
    <lineage>
        <taxon>Eukaryota</taxon>
        <taxon>Discoba</taxon>
        <taxon>Heterolobosea</taxon>
        <taxon>Tetramitia</taxon>
        <taxon>Eutetramitia</taxon>
        <taxon>Vahlkampfiidae</taxon>
        <taxon>Naegleria</taxon>
    </lineage>
</organism>
<dbReference type="VEuPathDB" id="AmoebaDB:NAEGRDRAFT_64275"/>
<dbReference type="Proteomes" id="UP000006671">
    <property type="component" value="Unassembled WGS sequence"/>
</dbReference>
<evidence type="ECO:0000313" key="3">
    <source>
        <dbReference type="EMBL" id="EFC47746.1"/>
    </source>
</evidence>
<keyword evidence="2" id="KW-0472">Membrane</keyword>
<dbReference type="KEGG" id="ngr:NAEGRDRAFT_64275"/>
<dbReference type="RefSeq" id="XP_002680490.1">
    <property type="nucleotide sequence ID" value="XM_002680444.1"/>
</dbReference>
<name>D2V614_NAEGR</name>
<feature type="region of interest" description="Disordered" evidence="1">
    <location>
        <begin position="1"/>
        <end position="89"/>
    </location>
</feature>
<evidence type="ECO:0000256" key="1">
    <source>
        <dbReference type="SAM" id="MobiDB-lite"/>
    </source>
</evidence>
<dbReference type="GeneID" id="8849376"/>
<sequence>MEDFTNHNIVEEENSQSTFKQPRLQSISDLKSEPNYLNHKANSLSCMDHTPSRKISRKSSIGSQRTSQDKTPIKPSPSSNHRRSQSLVVEEKDDFIEEMRRNSEEFDKIFNEIFTLDLEDELHGNFDDHFPAVYVHKPINKKRKWLKKLLSFKTKPVIDDKYHLQKSSSMEAFHNHINVNNSTIRRESFDVLPQVGNEKNIFIMRNPNKEKALIVDPVANYFEQDFTTHSNEISQDEESIIELGEKPFYHPVTPTKEDQDTIKSHSMKMELEHFYDRKNGQILGIGMPFVIVKEMGTNNICLGLQGPKRMDSSVIIDSLLFVLGSFIFPPLLLIAIPFALYRIYAYYKKKRREQSLTRYLVFDHHTCKIEKRLYTSGNRTICYKGIIPKEADISSPVPNQVTYYHESSPDNTLVYRNIHIGKLPHTDEKIDFIDFNDISSFDIEKEGSGNEFDELYFVCCVLQNGKRIRLNNEETNSIDISFRKVRQLKAALEKSKVAAKTNLLSRGKQSSKRKTTNSMSMRNLDKLLDEEPIEDAYPTLRRSISWTAAN</sequence>
<feature type="transmembrane region" description="Helical" evidence="2">
    <location>
        <begin position="319"/>
        <end position="344"/>
    </location>
</feature>
<dbReference type="EMBL" id="GG738853">
    <property type="protein sequence ID" value="EFC47746.1"/>
    <property type="molecule type" value="Genomic_DNA"/>
</dbReference>
<dbReference type="AlphaFoldDB" id="D2V614"/>
<accession>D2V614</accession>
<reference evidence="3 4" key="1">
    <citation type="journal article" date="2010" name="Cell">
        <title>The genome of Naegleria gruberi illuminates early eukaryotic versatility.</title>
        <authorList>
            <person name="Fritz-Laylin L.K."/>
            <person name="Prochnik S.E."/>
            <person name="Ginger M.L."/>
            <person name="Dacks J.B."/>
            <person name="Carpenter M.L."/>
            <person name="Field M.C."/>
            <person name="Kuo A."/>
            <person name="Paredez A."/>
            <person name="Chapman J."/>
            <person name="Pham J."/>
            <person name="Shu S."/>
            <person name="Neupane R."/>
            <person name="Cipriano M."/>
            <person name="Mancuso J."/>
            <person name="Tu H."/>
            <person name="Salamov A."/>
            <person name="Lindquist E."/>
            <person name="Shapiro H."/>
            <person name="Lucas S."/>
            <person name="Grigoriev I.V."/>
            <person name="Cande W.Z."/>
            <person name="Fulton C."/>
            <person name="Rokhsar D.S."/>
            <person name="Dawson S.C."/>
        </authorList>
    </citation>
    <scope>NUCLEOTIDE SEQUENCE [LARGE SCALE GENOMIC DNA]</scope>
    <source>
        <strain evidence="3 4">NEG-M</strain>
    </source>
</reference>
<dbReference type="OrthoDB" id="10586529at2759"/>
<feature type="region of interest" description="Disordered" evidence="1">
    <location>
        <begin position="503"/>
        <end position="524"/>
    </location>
</feature>
<keyword evidence="4" id="KW-1185">Reference proteome</keyword>
<dbReference type="InParanoid" id="D2V614"/>
<keyword evidence="2" id="KW-0812">Transmembrane</keyword>
<feature type="compositionally biased region" description="Polar residues" evidence="1">
    <location>
        <begin position="15"/>
        <end position="29"/>
    </location>
</feature>
<gene>
    <name evidence="3" type="ORF">NAEGRDRAFT_64275</name>
</gene>
<evidence type="ECO:0000313" key="4">
    <source>
        <dbReference type="Proteomes" id="UP000006671"/>
    </source>
</evidence>
<evidence type="ECO:0000256" key="2">
    <source>
        <dbReference type="SAM" id="Phobius"/>
    </source>
</evidence>